<dbReference type="AlphaFoldDB" id="Q02C86"/>
<dbReference type="InterPro" id="IPR017803">
    <property type="entry name" value="CHP03437_C"/>
</dbReference>
<name>Q02C86_SOLUE</name>
<organism evidence="1">
    <name type="scientific">Solibacter usitatus (strain Ellin6076)</name>
    <dbReference type="NCBI Taxonomy" id="234267"/>
    <lineage>
        <taxon>Bacteria</taxon>
        <taxon>Pseudomonadati</taxon>
        <taxon>Acidobacteriota</taxon>
        <taxon>Terriglobia</taxon>
        <taxon>Bryobacterales</taxon>
        <taxon>Solibacteraceae</taxon>
        <taxon>Candidatus Solibacter</taxon>
    </lineage>
</organism>
<protein>
    <submittedName>
        <fullName evidence="1">Uncharacterized protein</fullName>
    </submittedName>
</protein>
<gene>
    <name evidence="1" type="ordered locus">Acid_0318</name>
</gene>
<dbReference type="EMBL" id="CP000473">
    <property type="protein sequence ID" value="ABJ81330.1"/>
    <property type="molecule type" value="Genomic_DNA"/>
</dbReference>
<reference evidence="1" key="1">
    <citation type="submission" date="2006-10" db="EMBL/GenBank/DDBJ databases">
        <title>Complete sequence of Solibacter usitatus Ellin6076.</title>
        <authorList>
            <consortium name="US DOE Joint Genome Institute"/>
            <person name="Copeland A."/>
            <person name="Lucas S."/>
            <person name="Lapidus A."/>
            <person name="Barry K."/>
            <person name="Detter J.C."/>
            <person name="Glavina del Rio T."/>
            <person name="Hammon N."/>
            <person name="Israni S."/>
            <person name="Dalin E."/>
            <person name="Tice H."/>
            <person name="Pitluck S."/>
            <person name="Thompson L.S."/>
            <person name="Brettin T."/>
            <person name="Bruce D."/>
            <person name="Han C."/>
            <person name="Tapia R."/>
            <person name="Gilna P."/>
            <person name="Schmutz J."/>
            <person name="Larimer F."/>
            <person name="Land M."/>
            <person name="Hauser L."/>
            <person name="Kyrpides N."/>
            <person name="Mikhailova N."/>
            <person name="Janssen P.H."/>
            <person name="Kuske C.R."/>
            <person name="Richardson P."/>
        </authorList>
    </citation>
    <scope>NUCLEOTIDE SEQUENCE</scope>
    <source>
        <strain evidence="1">Ellin6076</strain>
    </source>
</reference>
<dbReference type="InParanoid" id="Q02C86"/>
<dbReference type="NCBIfam" id="TIGR03437">
    <property type="entry name" value="Soli_cterm"/>
    <property type="match status" value="1"/>
</dbReference>
<sequence length="182" mass="18510">MAPPPARGKLSPRVPATAGFSPNFAFSSTYQRCPERHEDCLSAAARHNGTSSTGAQMETGACYRSAGGAGAPPGCCPARPEFPPNRVTRSFFGVMDSARPIPRSAPGTLPPANQLCSVVSPVSVTIGNVAATVIGAALAPGSAGLYQIAIQVPPSAQDGDQPVIAQVAGMQSALNVLLSVKR</sequence>
<dbReference type="HOGENOM" id="CLU_1481089_0_0_0"/>
<accession>Q02C86</accession>
<proteinExistence type="predicted"/>
<dbReference type="STRING" id="234267.Acid_0318"/>
<evidence type="ECO:0000313" key="1">
    <source>
        <dbReference type="EMBL" id="ABJ81330.1"/>
    </source>
</evidence>
<dbReference type="KEGG" id="sus:Acid_0318"/>